<evidence type="ECO:0000313" key="2">
    <source>
        <dbReference type="Proteomes" id="UP001229421"/>
    </source>
</evidence>
<dbReference type="EMBL" id="JAUHHV010000002">
    <property type="protein sequence ID" value="KAK1431526.1"/>
    <property type="molecule type" value="Genomic_DNA"/>
</dbReference>
<organism evidence="1 2">
    <name type="scientific">Tagetes erecta</name>
    <name type="common">African marigold</name>
    <dbReference type="NCBI Taxonomy" id="13708"/>
    <lineage>
        <taxon>Eukaryota</taxon>
        <taxon>Viridiplantae</taxon>
        <taxon>Streptophyta</taxon>
        <taxon>Embryophyta</taxon>
        <taxon>Tracheophyta</taxon>
        <taxon>Spermatophyta</taxon>
        <taxon>Magnoliopsida</taxon>
        <taxon>eudicotyledons</taxon>
        <taxon>Gunneridae</taxon>
        <taxon>Pentapetalae</taxon>
        <taxon>asterids</taxon>
        <taxon>campanulids</taxon>
        <taxon>Asterales</taxon>
        <taxon>Asteraceae</taxon>
        <taxon>Asteroideae</taxon>
        <taxon>Heliantheae alliance</taxon>
        <taxon>Tageteae</taxon>
        <taxon>Tagetes</taxon>
    </lineage>
</organism>
<proteinExistence type="predicted"/>
<keyword evidence="2" id="KW-1185">Reference proteome</keyword>
<reference evidence="1" key="1">
    <citation type="journal article" date="2023" name="bioRxiv">
        <title>Improved chromosome-level genome assembly for marigold (Tagetes erecta).</title>
        <authorList>
            <person name="Jiang F."/>
            <person name="Yuan L."/>
            <person name="Wang S."/>
            <person name="Wang H."/>
            <person name="Xu D."/>
            <person name="Wang A."/>
            <person name="Fan W."/>
        </authorList>
    </citation>
    <scope>NUCLEOTIDE SEQUENCE</scope>
    <source>
        <strain evidence="1">WSJ</strain>
        <tissue evidence="1">Leaf</tissue>
    </source>
</reference>
<protein>
    <submittedName>
        <fullName evidence="1">Uncharacterized protein</fullName>
    </submittedName>
</protein>
<accession>A0AAD8L2F3</accession>
<dbReference type="AlphaFoldDB" id="A0AAD8L2F3"/>
<gene>
    <name evidence="1" type="ORF">QVD17_07986</name>
</gene>
<comment type="caution">
    <text evidence="1">The sequence shown here is derived from an EMBL/GenBank/DDBJ whole genome shotgun (WGS) entry which is preliminary data.</text>
</comment>
<evidence type="ECO:0000313" key="1">
    <source>
        <dbReference type="EMBL" id="KAK1431526.1"/>
    </source>
</evidence>
<dbReference type="Proteomes" id="UP001229421">
    <property type="component" value="Unassembled WGS sequence"/>
</dbReference>
<sequence length="105" mass="11775">MEFGVDLLITTPTVMLWFSDLVAMFHRAGDLAGSDIGDGAVDTIEHQLHHFGLIFAIVTSLKITIAVHHFSPLQLLASPQTPMRRYQKQIYSTQVWVAEYAYVGQ</sequence>
<name>A0AAD8L2F3_TARER</name>